<sequence>MSKSRIALEYMYRHASDYDAVRWTPAERPKQIRQALVQLADRLGLHVGVGLESNVAVPSVLEALRTGRPYRDWLLVFDNAEELETVRPFFPSGGLGRILVTSRNAQWFRAARTVEVDVFDRSVK</sequence>
<dbReference type="EMBL" id="JAVRFD010000021">
    <property type="protein sequence ID" value="MDT0547767.1"/>
    <property type="molecule type" value="Genomic_DNA"/>
</dbReference>
<accession>A0ABU2XPJ2</accession>
<dbReference type="InterPro" id="IPR027417">
    <property type="entry name" value="P-loop_NTPase"/>
</dbReference>
<dbReference type="Gene3D" id="3.40.50.300">
    <property type="entry name" value="P-loop containing nucleotide triphosphate hydrolases"/>
    <property type="match status" value="1"/>
</dbReference>
<proteinExistence type="predicted"/>
<reference evidence="1" key="1">
    <citation type="submission" date="2024-05" db="EMBL/GenBank/DDBJ databases">
        <title>30 novel species of actinomycetes from the DSMZ collection.</title>
        <authorList>
            <person name="Nouioui I."/>
        </authorList>
    </citation>
    <scope>NUCLEOTIDE SEQUENCE</scope>
    <source>
        <strain evidence="1">DSM 41529</strain>
    </source>
</reference>
<dbReference type="RefSeq" id="WP_311728289.1">
    <property type="nucleotide sequence ID" value="NZ_JAVRFD010000021.1"/>
</dbReference>
<evidence type="ECO:0000313" key="2">
    <source>
        <dbReference type="Proteomes" id="UP001180754"/>
    </source>
</evidence>
<protein>
    <submittedName>
        <fullName evidence="1">Uncharacterized protein</fullName>
    </submittedName>
</protein>
<dbReference type="SUPFAM" id="SSF52540">
    <property type="entry name" value="P-loop containing nucleoside triphosphate hydrolases"/>
    <property type="match status" value="1"/>
</dbReference>
<evidence type="ECO:0000313" key="1">
    <source>
        <dbReference type="EMBL" id="MDT0547767.1"/>
    </source>
</evidence>
<dbReference type="PANTHER" id="PTHR35205:SF1">
    <property type="entry name" value="ZU5 DOMAIN-CONTAINING PROTEIN"/>
    <property type="match status" value="1"/>
</dbReference>
<gene>
    <name evidence="1" type="ORF">RND15_34500</name>
</gene>
<dbReference type="Proteomes" id="UP001180754">
    <property type="component" value="Unassembled WGS sequence"/>
</dbReference>
<organism evidence="1 2">
    <name type="scientific">Streptomyces lonegramiae</name>
    <dbReference type="NCBI Taxonomy" id="3075524"/>
    <lineage>
        <taxon>Bacteria</taxon>
        <taxon>Bacillati</taxon>
        <taxon>Actinomycetota</taxon>
        <taxon>Actinomycetes</taxon>
        <taxon>Kitasatosporales</taxon>
        <taxon>Streptomycetaceae</taxon>
        <taxon>Streptomyces</taxon>
    </lineage>
</organism>
<name>A0ABU2XPJ2_9ACTN</name>
<comment type="caution">
    <text evidence="1">The sequence shown here is derived from an EMBL/GenBank/DDBJ whole genome shotgun (WGS) entry which is preliminary data.</text>
</comment>
<dbReference type="PANTHER" id="PTHR35205">
    <property type="entry name" value="NB-ARC AND TPR DOMAIN PROTEIN"/>
    <property type="match status" value="1"/>
</dbReference>
<keyword evidence="2" id="KW-1185">Reference proteome</keyword>